<feature type="domain" description="Signal transduction histidine kinase HWE region" evidence="9">
    <location>
        <begin position="365"/>
        <end position="446"/>
    </location>
</feature>
<sequence length="551" mass="63457">MVQERFEKKIFSFERAQSLMGLNQMLLADFTPHQKNILKSYKLKALVELQFFDDALELANELLEQQGLTQELQISVLLEKALIYELLDNLPESKKNLNRVARIYEDTTMVKDQNYGRYLYRLSSWYRVGGRQVESVEWAENAIDYGAQNNFLDVEATGKLLMGLNMDSTQLAKKRQYFYDGLQIWKAADNEPGEVRLTYLIAQTYIKEGDYENAFAYNDSAIELINNSKTDYFRATLYQQKAKILELQNDIANALVYQKLYTQEEIQSLNRSRKMKVKEYEYEFNKEKAVLENIKLASQLESANTNEKLLLYSVLGLGLFLISLILMFLTLAARNRKINDQNSKITQSNFQLSQSLEEKEFLLQEVNHRVKNNLAFIQSLIAFQMEETKIPESIKDFMSLNNRIQAIATVHDQFIEANSTMAHKEVPIQSYIAAIADALIQVNGSDLEYHQEIGDINVNLETAVPIGILVNELITNSIKHAQPVSKTISIQLNISEADDHLSIFYKDNGKDFIEMENAQTLGLYIIQTMVRQLRGTVTRIGSNYQIVVKRK</sequence>
<evidence type="ECO:0000256" key="1">
    <source>
        <dbReference type="ARBA" id="ARBA00000085"/>
    </source>
</evidence>
<feature type="transmembrane region" description="Helical" evidence="8">
    <location>
        <begin position="309"/>
        <end position="333"/>
    </location>
</feature>
<dbReference type="Pfam" id="PF07568">
    <property type="entry name" value="HisKA_2"/>
    <property type="match status" value="1"/>
</dbReference>
<keyword evidence="8" id="KW-0472">Membrane</keyword>
<evidence type="ECO:0000256" key="4">
    <source>
        <dbReference type="ARBA" id="ARBA00022679"/>
    </source>
</evidence>
<dbReference type="InterPro" id="IPR011495">
    <property type="entry name" value="Sig_transdc_His_kin_sub2_dim/P"/>
</dbReference>
<proteinExistence type="predicted"/>
<dbReference type="Gene3D" id="3.30.565.10">
    <property type="entry name" value="Histidine kinase-like ATPase, C-terminal domain"/>
    <property type="match status" value="1"/>
</dbReference>
<dbReference type="STRING" id="1454201.NMS_0099"/>
<name>W8VTY3_9FLAO</name>
<accession>W8VTY3</accession>
<keyword evidence="4" id="KW-0808">Transferase</keyword>
<dbReference type="SMART" id="SM00911">
    <property type="entry name" value="HWE_HK"/>
    <property type="match status" value="1"/>
</dbReference>
<evidence type="ECO:0000256" key="7">
    <source>
        <dbReference type="ARBA" id="ARBA00022840"/>
    </source>
</evidence>
<keyword evidence="8" id="KW-0812">Transmembrane</keyword>
<dbReference type="InterPro" id="IPR011990">
    <property type="entry name" value="TPR-like_helical_dom_sf"/>
</dbReference>
<dbReference type="InterPro" id="IPR011102">
    <property type="entry name" value="Sig_transdc_His_kinase_HWE"/>
</dbReference>
<gene>
    <name evidence="10" type="ORF">NMS_0099</name>
</gene>
<evidence type="ECO:0000313" key="11">
    <source>
        <dbReference type="Proteomes" id="UP000031760"/>
    </source>
</evidence>
<evidence type="ECO:0000256" key="3">
    <source>
        <dbReference type="ARBA" id="ARBA00022553"/>
    </source>
</evidence>
<dbReference type="InterPro" id="IPR036890">
    <property type="entry name" value="HATPase_C_sf"/>
</dbReference>
<protein>
    <recommendedName>
        <fullName evidence="2">histidine kinase</fullName>
        <ecNumber evidence="2">2.7.13.3</ecNumber>
    </recommendedName>
</protein>
<dbReference type="EMBL" id="AP014548">
    <property type="protein sequence ID" value="BAO54108.1"/>
    <property type="molecule type" value="Genomic_DNA"/>
</dbReference>
<evidence type="ECO:0000256" key="8">
    <source>
        <dbReference type="SAM" id="Phobius"/>
    </source>
</evidence>
<organism evidence="10 11">
    <name type="scientific">Nonlabens marinus S1-08</name>
    <dbReference type="NCBI Taxonomy" id="1454201"/>
    <lineage>
        <taxon>Bacteria</taxon>
        <taxon>Pseudomonadati</taxon>
        <taxon>Bacteroidota</taxon>
        <taxon>Flavobacteriia</taxon>
        <taxon>Flavobacteriales</taxon>
        <taxon>Flavobacteriaceae</taxon>
        <taxon>Nonlabens</taxon>
    </lineage>
</organism>
<dbReference type="PANTHER" id="PTHR41523">
    <property type="entry name" value="TWO-COMPONENT SYSTEM SENSOR PROTEIN"/>
    <property type="match status" value="1"/>
</dbReference>
<keyword evidence="3" id="KW-0597">Phosphoprotein</keyword>
<keyword evidence="8" id="KW-1133">Transmembrane helix</keyword>
<evidence type="ECO:0000256" key="2">
    <source>
        <dbReference type="ARBA" id="ARBA00012438"/>
    </source>
</evidence>
<dbReference type="KEGG" id="nmf:NMS_0099"/>
<keyword evidence="6 10" id="KW-0418">Kinase</keyword>
<dbReference type="PANTHER" id="PTHR41523:SF8">
    <property type="entry name" value="ETHYLENE RESPONSE SENSOR PROTEIN"/>
    <property type="match status" value="1"/>
</dbReference>
<comment type="catalytic activity">
    <reaction evidence="1">
        <text>ATP + protein L-histidine = ADP + protein N-phospho-L-histidine.</text>
        <dbReference type="EC" id="2.7.13.3"/>
    </reaction>
</comment>
<dbReference type="AlphaFoldDB" id="W8VTY3"/>
<dbReference type="Gene3D" id="1.25.40.10">
    <property type="entry name" value="Tetratricopeptide repeat domain"/>
    <property type="match status" value="1"/>
</dbReference>
<evidence type="ECO:0000256" key="5">
    <source>
        <dbReference type="ARBA" id="ARBA00022741"/>
    </source>
</evidence>
<dbReference type="Gene3D" id="3.30.450.20">
    <property type="entry name" value="PAS domain"/>
    <property type="match status" value="1"/>
</dbReference>
<dbReference type="SUPFAM" id="SSF55874">
    <property type="entry name" value="ATPase domain of HSP90 chaperone/DNA topoisomerase II/histidine kinase"/>
    <property type="match status" value="1"/>
</dbReference>
<dbReference type="GO" id="GO:0005524">
    <property type="term" value="F:ATP binding"/>
    <property type="evidence" value="ECO:0007669"/>
    <property type="project" value="UniProtKB-KW"/>
</dbReference>
<evidence type="ECO:0000313" key="10">
    <source>
        <dbReference type="EMBL" id="BAO54108.1"/>
    </source>
</evidence>
<reference evidence="10 11" key="1">
    <citation type="journal article" date="2014" name="Proc. Natl. Acad. Sci. U.S.A.">
        <title>Functional characterization of flavobacteria rhodopsins reveals a unique class of light-driven chloride pump in bacteria.</title>
        <authorList>
            <person name="Yoshizawa S."/>
            <person name="Kumagai Y."/>
            <person name="Kim H."/>
            <person name="Ogura Y."/>
            <person name="Hayashi T."/>
            <person name="Iwasaki W."/>
            <person name="DeLong E.F."/>
            <person name="Kogure K."/>
        </authorList>
    </citation>
    <scope>NUCLEOTIDE SEQUENCE [LARGE SCALE GENOMIC DNA]</scope>
    <source>
        <strain evidence="10 11">S1-08</strain>
    </source>
</reference>
<dbReference type="Proteomes" id="UP000031760">
    <property type="component" value="Chromosome"/>
</dbReference>
<dbReference type="SUPFAM" id="SSF48452">
    <property type="entry name" value="TPR-like"/>
    <property type="match status" value="1"/>
</dbReference>
<dbReference type="EC" id="2.7.13.3" evidence="2"/>
<evidence type="ECO:0000259" key="9">
    <source>
        <dbReference type="SMART" id="SM00911"/>
    </source>
</evidence>
<keyword evidence="11" id="KW-1185">Reference proteome</keyword>
<keyword evidence="7" id="KW-0067">ATP-binding</keyword>
<keyword evidence="5" id="KW-0547">Nucleotide-binding</keyword>
<dbReference type="GO" id="GO:0004673">
    <property type="term" value="F:protein histidine kinase activity"/>
    <property type="evidence" value="ECO:0007669"/>
    <property type="project" value="UniProtKB-EC"/>
</dbReference>
<dbReference type="HOGENOM" id="CLU_470713_0_0_10"/>
<evidence type="ECO:0000256" key="6">
    <source>
        <dbReference type="ARBA" id="ARBA00022777"/>
    </source>
</evidence>